<evidence type="ECO:0000256" key="3">
    <source>
        <dbReference type="ARBA" id="ARBA00022723"/>
    </source>
</evidence>
<keyword evidence="10" id="KW-1185">Reference proteome</keyword>
<comment type="similarity">
    <text evidence="1 8">Belongs to the cytochrome P450 family.</text>
</comment>
<protein>
    <submittedName>
        <fullName evidence="9">Cytochrome P450</fullName>
    </submittedName>
</protein>
<keyword evidence="2 7" id="KW-0349">Heme</keyword>
<dbReference type="Pfam" id="PF00067">
    <property type="entry name" value="p450"/>
    <property type="match status" value="1"/>
</dbReference>
<dbReference type="PROSITE" id="PS00086">
    <property type="entry name" value="CYTOCHROME_P450"/>
    <property type="match status" value="1"/>
</dbReference>
<evidence type="ECO:0000256" key="8">
    <source>
        <dbReference type="RuleBase" id="RU000461"/>
    </source>
</evidence>
<dbReference type="PANTHER" id="PTHR24291">
    <property type="entry name" value="CYTOCHROME P450 FAMILY 4"/>
    <property type="match status" value="1"/>
</dbReference>
<evidence type="ECO:0000256" key="7">
    <source>
        <dbReference type="PIRSR" id="PIRSR602403-1"/>
    </source>
</evidence>
<dbReference type="InterPro" id="IPR050196">
    <property type="entry name" value="Cytochrome_P450_Monoox"/>
</dbReference>
<dbReference type="GO" id="GO:0016705">
    <property type="term" value="F:oxidoreductase activity, acting on paired donors, with incorporation or reduction of molecular oxygen"/>
    <property type="evidence" value="ECO:0007669"/>
    <property type="project" value="InterPro"/>
</dbReference>
<dbReference type="KEGG" id="plei:Q9312_04165"/>
<dbReference type="RefSeq" id="WP_309203310.1">
    <property type="nucleotide sequence ID" value="NZ_CP133548.1"/>
</dbReference>
<dbReference type="PANTHER" id="PTHR24291:SF50">
    <property type="entry name" value="BIFUNCTIONAL ALBAFLAVENONE MONOOXYGENASE_TERPENE SYNTHASE"/>
    <property type="match status" value="1"/>
</dbReference>
<evidence type="ECO:0000313" key="10">
    <source>
        <dbReference type="Proteomes" id="UP001239782"/>
    </source>
</evidence>
<dbReference type="InterPro" id="IPR002403">
    <property type="entry name" value="Cyt_P450_E_grp-IV"/>
</dbReference>
<dbReference type="CDD" id="cd00302">
    <property type="entry name" value="cytochrome_P450"/>
    <property type="match status" value="1"/>
</dbReference>
<evidence type="ECO:0000256" key="6">
    <source>
        <dbReference type="ARBA" id="ARBA00023033"/>
    </source>
</evidence>
<evidence type="ECO:0000256" key="1">
    <source>
        <dbReference type="ARBA" id="ARBA00010617"/>
    </source>
</evidence>
<dbReference type="GO" id="GO:0005506">
    <property type="term" value="F:iron ion binding"/>
    <property type="evidence" value="ECO:0007669"/>
    <property type="project" value="InterPro"/>
</dbReference>
<keyword evidence="3 7" id="KW-0479">Metal-binding</keyword>
<dbReference type="AlphaFoldDB" id="A0AA51RUX0"/>
<dbReference type="Gene3D" id="1.10.630.10">
    <property type="entry name" value="Cytochrome P450"/>
    <property type="match status" value="1"/>
</dbReference>
<keyword evidence="4 8" id="KW-0560">Oxidoreductase</keyword>
<dbReference type="EMBL" id="CP133548">
    <property type="protein sequence ID" value="WMS88113.1"/>
    <property type="molecule type" value="Genomic_DNA"/>
</dbReference>
<proteinExistence type="inferred from homology"/>
<gene>
    <name evidence="9" type="ORF">Q9312_04165</name>
</gene>
<dbReference type="PRINTS" id="PR00465">
    <property type="entry name" value="EP450IV"/>
</dbReference>
<keyword evidence="6 8" id="KW-0503">Monooxygenase</keyword>
<comment type="cofactor">
    <cofactor evidence="7">
        <name>heme</name>
        <dbReference type="ChEBI" id="CHEBI:30413"/>
    </cofactor>
</comment>
<reference evidence="9 10" key="1">
    <citation type="submission" date="2023-08" db="EMBL/GenBank/DDBJ databases">
        <title>Pleionea litopenaei sp. nov., isolated from stomach of juvenile Litopenaeus vannamei.</title>
        <authorList>
            <person name="Rho A.M."/>
            <person name="Hwang C.Y."/>
        </authorList>
    </citation>
    <scope>NUCLEOTIDE SEQUENCE [LARGE SCALE GENOMIC DNA]</scope>
    <source>
        <strain evidence="9 10">HL-JVS1</strain>
    </source>
</reference>
<dbReference type="InterPro" id="IPR001128">
    <property type="entry name" value="Cyt_P450"/>
</dbReference>
<dbReference type="GO" id="GO:0020037">
    <property type="term" value="F:heme binding"/>
    <property type="evidence" value="ECO:0007669"/>
    <property type="project" value="InterPro"/>
</dbReference>
<dbReference type="InterPro" id="IPR017972">
    <property type="entry name" value="Cyt_P450_CS"/>
</dbReference>
<evidence type="ECO:0000313" key="9">
    <source>
        <dbReference type="EMBL" id="WMS88113.1"/>
    </source>
</evidence>
<dbReference type="PRINTS" id="PR00385">
    <property type="entry name" value="P450"/>
</dbReference>
<keyword evidence="5 7" id="KW-0408">Iron</keyword>
<name>A0AA51RUX0_9GAMM</name>
<evidence type="ECO:0000256" key="5">
    <source>
        <dbReference type="ARBA" id="ARBA00023004"/>
    </source>
</evidence>
<feature type="binding site" description="axial binding residue" evidence="7">
    <location>
        <position position="389"/>
    </location>
    <ligand>
        <name>heme</name>
        <dbReference type="ChEBI" id="CHEBI:30413"/>
    </ligand>
    <ligandPart>
        <name>Fe</name>
        <dbReference type="ChEBI" id="CHEBI:18248"/>
    </ligandPart>
</feature>
<evidence type="ECO:0000256" key="4">
    <source>
        <dbReference type="ARBA" id="ARBA00023002"/>
    </source>
</evidence>
<dbReference type="SUPFAM" id="SSF48264">
    <property type="entry name" value="Cytochrome P450"/>
    <property type="match status" value="1"/>
</dbReference>
<accession>A0AA51RUX0</accession>
<dbReference type="GO" id="GO:0004497">
    <property type="term" value="F:monooxygenase activity"/>
    <property type="evidence" value="ECO:0007669"/>
    <property type="project" value="UniProtKB-KW"/>
</dbReference>
<dbReference type="InterPro" id="IPR036396">
    <property type="entry name" value="Cyt_P450_sf"/>
</dbReference>
<sequence length="448" mass="51446">MFSFFKKDKNKLPSIFDIPGPKGKFLIGDAMRFDEDPVGWMLETKPEFGDMVRLDSETVVIHDAGLIEKVCSETNEDYILDNAMTAGKHGRKKLIDGIAEWMQSRKYLGKALNRHVLTQHIGRAGVSLEREVDKRSDQEQDLFDASQNLLGCAVADFVVGADPEFKRIFDAVEEVFWASLNVTDSEETRLPWMPRPIAKRAERLNKELVELLHQVVKRRLAEYPRNEAPRDALDQLIEGMHDAPEEQLVAAVRLMMVTAHGPSGSIFSWCLLRLAEHPEYIEKIREEMDRDAKDILIPSKFPNTHAFLKETMRMHPSNWLMGRTAQRDTMLGGYLIPEDCRILFSPFVLHRDERYWDRPEEFDPERWLTGKAPHKENAYIPFGSGPRICPGALLGPIQLMLGLRALLSRYELILPPLETALPMHSTLLRPDNVKCRWVLRENLQKQAV</sequence>
<evidence type="ECO:0000256" key="2">
    <source>
        <dbReference type="ARBA" id="ARBA00022617"/>
    </source>
</evidence>
<dbReference type="Proteomes" id="UP001239782">
    <property type="component" value="Chromosome"/>
</dbReference>
<organism evidence="9 10">
    <name type="scientific">Pleionea litopenaei</name>
    <dbReference type="NCBI Taxonomy" id="3070815"/>
    <lineage>
        <taxon>Bacteria</taxon>
        <taxon>Pseudomonadati</taxon>
        <taxon>Pseudomonadota</taxon>
        <taxon>Gammaproteobacteria</taxon>
        <taxon>Oceanospirillales</taxon>
        <taxon>Pleioneaceae</taxon>
        <taxon>Pleionea</taxon>
    </lineage>
</organism>